<dbReference type="Proteomes" id="UP000046392">
    <property type="component" value="Unplaced"/>
</dbReference>
<sequence>MMMINGREYNSLHTDLNIKLHKLSVLINNYFRVIINLLLTSSFLSVAITPSFLRQNVSKKI</sequence>
<protein>
    <submittedName>
        <fullName evidence="3">Uncharacterized protein</fullName>
    </submittedName>
</protein>
<keyword evidence="1" id="KW-0472">Membrane</keyword>
<reference evidence="3" key="1">
    <citation type="submission" date="2017-02" db="UniProtKB">
        <authorList>
            <consortium name="WormBaseParasite"/>
        </authorList>
    </citation>
    <scope>IDENTIFICATION</scope>
</reference>
<keyword evidence="1" id="KW-0812">Transmembrane</keyword>
<keyword evidence="1" id="KW-1133">Transmembrane helix</keyword>
<feature type="transmembrane region" description="Helical" evidence="1">
    <location>
        <begin position="30"/>
        <end position="53"/>
    </location>
</feature>
<organism evidence="2 3">
    <name type="scientific">Strongyloides papillosus</name>
    <name type="common">Intestinal threadworm</name>
    <dbReference type="NCBI Taxonomy" id="174720"/>
    <lineage>
        <taxon>Eukaryota</taxon>
        <taxon>Metazoa</taxon>
        <taxon>Ecdysozoa</taxon>
        <taxon>Nematoda</taxon>
        <taxon>Chromadorea</taxon>
        <taxon>Rhabditida</taxon>
        <taxon>Tylenchina</taxon>
        <taxon>Panagrolaimomorpha</taxon>
        <taxon>Strongyloidoidea</taxon>
        <taxon>Strongyloididae</taxon>
        <taxon>Strongyloides</taxon>
    </lineage>
</organism>
<keyword evidence="2" id="KW-1185">Reference proteome</keyword>
<dbReference type="AlphaFoldDB" id="A0A0N5BYF5"/>
<accession>A0A0N5BYF5</accession>
<name>A0A0N5BYF5_STREA</name>
<dbReference type="WBParaSite" id="SPAL_0001081233.1">
    <property type="protein sequence ID" value="SPAL_0001081233.1"/>
    <property type="gene ID" value="SPAL_0001081233"/>
</dbReference>
<proteinExistence type="predicted"/>
<evidence type="ECO:0000313" key="3">
    <source>
        <dbReference type="WBParaSite" id="SPAL_0001081233.1"/>
    </source>
</evidence>
<evidence type="ECO:0000313" key="2">
    <source>
        <dbReference type="Proteomes" id="UP000046392"/>
    </source>
</evidence>
<evidence type="ECO:0000256" key="1">
    <source>
        <dbReference type="SAM" id="Phobius"/>
    </source>
</evidence>